<dbReference type="NCBIfam" id="TIGR02937">
    <property type="entry name" value="sigma70-ECF"/>
    <property type="match status" value="1"/>
</dbReference>
<keyword evidence="4" id="KW-0804">Transcription</keyword>
<dbReference type="Gene3D" id="1.10.1740.10">
    <property type="match status" value="1"/>
</dbReference>
<evidence type="ECO:0000256" key="3">
    <source>
        <dbReference type="ARBA" id="ARBA00023082"/>
    </source>
</evidence>
<keyword evidence="2" id="KW-0805">Transcription regulation</keyword>
<dbReference type="SUPFAM" id="SSF88659">
    <property type="entry name" value="Sigma3 and sigma4 domains of RNA polymerase sigma factors"/>
    <property type="match status" value="1"/>
</dbReference>
<dbReference type="InterPro" id="IPR013324">
    <property type="entry name" value="RNA_pol_sigma_r3/r4-like"/>
</dbReference>
<dbReference type="Pfam" id="PF08281">
    <property type="entry name" value="Sigma70_r4_2"/>
    <property type="match status" value="1"/>
</dbReference>
<dbReference type="SUPFAM" id="SSF88946">
    <property type="entry name" value="Sigma2 domain of RNA polymerase sigma factors"/>
    <property type="match status" value="1"/>
</dbReference>
<dbReference type="PANTHER" id="PTHR43133">
    <property type="entry name" value="RNA POLYMERASE ECF-TYPE SIGMA FACTO"/>
    <property type="match status" value="1"/>
</dbReference>
<evidence type="ECO:0000313" key="7">
    <source>
        <dbReference type="EMBL" id="GGG03573.1"/>
    </source>
</evidence>
<dbReference type="InterPro" id="IPR014284">
    <property type="entry name" value="RNA_pol_sigma-70_dom"/>
</dbReference>
<dbReference type="Proteomes" id="UP000608420">
    <property type="component" value="Unassembled WGS sequence"/>
</dbReference>
<keyword evidence="8" id="KW-1185">Reference proteome</keyword>
<evidence type="ECO:0000259" key="5">
    <source>
        <dbReference type="Pfam" id="PF04542"/>
    </source>
</evidence>
<dbReference type="InterPro" id="IPR007627">
    <property type="entry name" value="RNA_pol_sigma70_r2"/>
</dbReference>
<dbReference type="EMBL" id="BMIW01000018">
    <property type="protein sequence ID" value="GGG03573.1"/>
    <property type="molecule type" value="Genomic_DNA"/>
</dbReference>
<organism evidence="7 8">
    <name type="scientific">Paenibacillus aceti</name>
    <dbReference type="NCBI Taxonomy" id="1820010"/>
    <lineage>
        <taxon>Bacteria</taxon>
        <taxon>Bacillati</taxon>
        <taxon>Bacillota</taxon>
        <taxon>Bacilli</taxon>
        <taxon>Bacillales</taxon>
        <taxon>Paenibacillaceae</taxon>
        <taxon>Paenibacillus</taxon>
    </lineage>
</organism>
<sequence length="198" mass="22872">MNVARLVKRAKKGNKEALLQLITAEQDAYYRLALTYMGNDHDAMDAMEDMIVTLYEKIDQLQNAQAFYSWSKTILVNSCRGLLRKRSKLVLVDEWEMGANRQRPGQDTDRGKVMVSPFPIHPAAVDDSYLRSEQQIDIQSLFQHINEQQREAIQLKYFHDLDYQSIADITQVSIGTVKSRIHQGLKKLKEHYGGDRNE</sequence>
<evidence type="ECO:0008006" key="9">
    <source>
        <dbReference type="Google" id="ProtNLM"/>
    </source>
</evidence>
<dbReference type="InterPro" id="IPR013249">
    <property type="entry name" value="RNA_pol_sigma70_r4_t2"/>
</dbReference>
<dbReference type="Pfam" id="PF04542">
    <property type="entry name" value="Sigma70_r2"/>
    <property type="match status" value="1"/>
</dbReference>
<evidence type="ECO:0000313" key="8">
    <source>
        <dbReference type="Proteomes" id="UP000608420"/>
    </source>
</evidence>
<dbReference type="RefSeq" id="WP_120463516.1">
    <property type="nucleotide sequence ID" value="NZ_BMIW01000018.1"/>
</dbReference>
<comment type="caution">
    <text evidence="7">The sequence shown here is derived from an EMBL/GenBank/DDBJ whole genome shotgun (WGS) entry which is preliminary data.</text>
</comment>
<proteinExistence type="inferred from homology"/>
<reference evidence="8" key="1">
    <citation type="journal article" date="2019" name="Int. J. Syst. Evol. Microbiol.">
        <title>The Global Catalogue of Microorganisms (GCM) 10K type strain sequencing project: providing services to taxonomists for standard genome sequencing and annotation.</title>
        <authorList>
            <consortium name="The Broad Institute Genomics Platform"/>
            <consortium name="The Broad Institute Genome Sequencing Center for Infectious Disease"/>
            <person name="Wu L."/>
            <person name="Ma J."/>
        </authorList>
    </citation>
    <scope>NUCLEOTIDE SEQUENCE [LARGE SCALE GENOMIC DNA]</scope>
    <source>
        <strain evidence="8">CGMCC 1.15420</strain>
    </source>
</reference>
<dbReference type="Gene3D" id="1.10.10.10">
    <property type="entry name" value="Winged helix-like DNA-binding domain superfamily/Winged helix DNA-binding domain"/>
    <property type="match status" value="1"/>
</dbReference>
<dbReference type="PANTHER" id="PTHR43133:SF51">
    <property type="entry name" value="RNA POLYMERASE SIGMA FACTOR"/>
    <property type="match status" value="1"/>
</dbReference>
<feature type="domain" description="RNA polymerase sigma-70 region 2" evidence="5">
    <location>
        <begin position="21"/>
        <end position="87"/>
    </location>
</feature>
<keyword evidence="3" id="KW-0731">Sigma factor</keyword>
<name>A0ABQ1VWY9_9BACL</name>
<comment type="similarity">
    <text evidence="1">Belongs to the sigma-70 factor family. ECF subfamily.</text>
</comment>
<feature type="domain" description="RNA polymerase sigma factor 70 region 4 type 2" evidence="6">
    <location>
        <begin position="137"/>
        <end position="188"/>
    </location>
</feature>
<evidence type="ECO:0000256" key="4">
    <source>
        <dbReference type="ARBA" id="ARBA00023163"/>
    </source>
</evidence>
<dbReference type="InterPro" id="IPR039425">
    <property type="entry name" value="RNA_pol_sigma-70-like"/>
</dbReference>
<gene>
    <name evidence="7" type="ORF">GCM10010913_26740</name>
</gene>
<evidence type="ECO:0000256" key="1">
    <source>
        <dbReference type="ARBA" id="ARBA00010641"/>
    </source>
</evidence>
<evidence type="ECO:0000256" key="2">
    <source>
        <dbReference type="ARBA" id="ARBA00023015"/>
    </source>
</evidence>
<evidence type="ECO:0000259" key="6">
    <source>
        <dbReference type="Pfam" id="PF08281"/>
    </source>
</evidence>
<dbReference type="CDD" id="cd06171">
    <property type="entry name" value="Sigma70_r4"/>
    <property type="match status" value="1"/>
</dbReference>
<accession>A0ABQ1VWY9</accession>
<dbReference type="InterPro" id="IPR036388">
    <property type="entry name" value="WH-like_DNA-bd_sf"/>
</dbReference>
<dbReference type="InterPro" id="IPR013325">
    <property type="entry name" value="RNA_pol_sigma_r2"/>
</dbReference>
<protein>
    <recommendedName>
        <fullName evidence="9">RNA polymerase subunit sigma-24</fullName>
    </recommendedName>
</protein>